<feature type="region of interest" description="Disordered" evidence="1">
    <location>
        <begin position="1"/>
        <end position="56"/>
    </location>
</feature>
<proteinExistence type="predicted"/>
<dbReference type="AlphaFoldDB" id="A0A3B6IW00"/>
<organism evidence="2">
    <name type="scientific">Triticum aestivum</name>
    <name type="common">Wheat</name>
    <dbReference type="NCBI Taxonomy" id="4565"/>
    <lineage>
        <taxon>Eukaryota</taxon>
        <taxon>Viridiplantae</taxon>
        <taxon>Streptophyta</taxon>
        <taxon>Embryophyta</taxon>
        <taxon>Tracheophyta</taxon>
        <taxon>Spermatophyta</taxon>
        <taxon>Magnoliopsida</taxon>
        <taxon>Liliopsida</taxon>
        <taxon>Poales</taxon>
        <taxon>Poaceae</taxon>
        <taxon>BOP clade</taxon>
        <taxon>Pooideae</taxon>
        <taxon>Triticodae</taxon>
        <taxon>Triticeae</taxon>
        <taxon>Triticinae</taxon>
        <taxon>Triticum</taxon>
    </lineage>
</organism>
<dbReference type="OMA" id="CRGTFDG"/>
<protein>
    <submittedName>
        <fullName evidence="2">Uncharacterized protein</fullName>
    </submittedName>
</protein>
<dbReference type="Gramene" id="TraesARI4B03G02418170.1">
    <property type="protein sequence ID" value="TraesARI4B03G02418170.1.CDS1"/>
    <property type="gene ID" value="TraesARI4B03G02418170"/>
</dbReference>
<reference evidence="2" key="2">
    <citation type="submission" date="2018-10" db="UniProtKB">
        <authorList>
            <consortium name="EnsemblPlants"/>
        </authorList>
    </citation>
    <scope>IDENTIFICATION</scope>
</reference>
<dbReference type="EnsemblPlants" id="TraesCS4B02G312900.1">
    <property type="protein sequence ID" value="TraesCS4B02G312900.1.cds1"/>
    <property type="gene ID" value="TraesCS4B02G312900"/>
</dbReference>
<dbReference type="Gramene" id="TraesMAC4B03G02379870.1">
    <property type="protein sequence ID" value="TraesMAC4B03G02379870.1.CDS1"/>
    <property type="gene ID" value="TraesMAC4B03G02379870"/>
</dbReference>
<dbReference type="Gramene" id="TraesCAD_scaffold_001162_01G000800.1">
    <property type="protein sequence ID" value="TraesCAD_scaffold_001162_01G000800.1"/>
    <property type="gene ID" value="TraesCAD_scaffold_001162_01G000800"/>
</dbReference>
<dbReference type="Gramene" id="TraesCS4B02G312900.1">
    <property type="protein sequence ID" value="TraesCS4B02G312900.1.cds1"/>
    <property type="gene ID" value="TraesCS4B02G312900"/>
</dbReference>
<dbReference type="Gramene" id="TraesWEE_scaffold_075311_01G000100.1">
    <property type="protein sequence ID" value="TraesWEE_scaffold_075311_01G000100.1"/>
    <property type="gene ID" value="TraesWEE_scaffold_075311_01G000100"/>
</dbReference>
<name>A0A3B6IW00_WHEAT</name>
<dbReference type="Gramene" id="TraesJUL4B03G02400220.1">
    <property type="protein sequence ID" value="TraesJUL4B03G02400220.1.CDS1"/>
    <property type="gene ID" value="TraesJUL4B03G02400220"/>
</dbReference>
<evidence type="ECO:0000313" key="2">
    <source>
        <dbReference type="EnsemblPlants" id="TraesCS4B02G312900.1.cds1"/>
    </source>
</evidence>
<dbReference type="Gramene" id="TraesSTA4B03G02375750.1">
    <property type="protein sequence ID" value="TraesSTA4B03G02375750.1.CDS1"/>
    <property type="gene ID" value="TraesSTA4B03G02375750"/>
</dbReference>
<accession>A0A3B6IW00</accession>
<dbReference type="Gramene" id="TraesSYM4B03G02408260.1">
    <property type="protein sequence ID" value="TraesSYM4B03G02408260.1.CDS1"/>
    <property type="gene ID" value="TraesSYM4B03G02408260"/>
</dbReference>
<evidence type="ECO:0000256" key="1">
    <source>
        <dbReference type="SAM" id="MobiDB-lite"/>
    </source>
</evidence>
<dbReference type="Gramene" id="TraesCLE_scaffold_073954_01G000100.1">
    <property type="protein sequence ID" value="TraesCLE_scaffold_073954_01G000100.1"/>
    <property type="gene ID" value="TraesCLE_scaffold_073954_01G000100"/>
</dbReference>
<dbReference type="Gramene" id="TraesRN4B0100843200.1">
    <property type="protein sequence ID" value="TraesRN4B0100843200.1"/>
    <property type="gene ID" value="TraesRN4B0100843200"/>
</dbReference>
<dbReference type="Gramene" id="TraesNOR4B03G02398940.1">
    <property type="protein sequence ID" value="TraesNOR4B03G02398940.1.CDS1"/>
    <property type="gene ID" value="TraesNOR4B03G02398940"/>
</dbReference>
<dbReference type="Gramene" id="TraesJAG4B03G02379030.1">
    <property type="protein sequence ID" value="TraesJAG4B03G02379030.1.CDS1"/>
    <property type="gene ID" value="TraesJAG4B03G02379030"/>
</dbReference>
<dbReference type="OrthoDB" id="10355124at2759"/>
<dbReference type="Gramene" id="TraesLDM4B03G02382110.1">
    <property type="protein sequence ID" value="TraesLDM4B03G02382110.1.CDS1"/>
    <property type="gene ID" value="TraesLDM4B03G02382110"/>
</dbReference>
<reference evidence="2" key="1">
    <citation type="submission" date="2018-08" db="EMBL/GenBank/DDBJ databases">
        <authorList>
            <person name="Rossello M."/>
        </authorList>
    </citation>
    <scope>NUCLEOTIDE SEQUENCE [LARGE SCALE GENOMIC DNA]</scope>
    <source>
        <strain evidence="2">cv. Chinese Spring</strain>
    </source>
</reference>
<dbReference type="Gramene" id="TraesROB_scaffold_004547_01G000200.1">
    <property type="protein sequence ID" value="TraesROB_scaffold_004547_01G000200.1"/>
    <property type="gene ID" value="TraesROB_scaffold_004547_01G000200"/>
</dbReference>
<dbReference type="Gramene" id="TraesCS4B03G0813100.1">
    <property type="protein sequence ID" value="TraesCS4B03G0813100.1.CDS1"/>
    <property type="gene ID" value="TraesCS4B03G0813100"/>
</dbReference>
<sequence>MGGRSVASRIARRDLPPPQGSTGDDNGRRKASPEKPRPLIPVSAKGLAGTRQGQRAHRRTYAAIIRRPASQPARELVRSSSVRFWSSTGKRTNELGQRCRGTFDGLAF</sequence>
<feature type="compositionally biased region" description="Basic and acidic residues" evidence="1">
    <location>
        <begin position="25"/>
        <end position="37"/>
    </location>
</feature>
<dbReference type="Gramene" id="TraesLAC4B03G02334130.1">
    <property type="protein sequence ID" value="TraesLAC4B03G02334130.1.CDS1"/>
    <property type="gene ID" value="TraesLAC4B03G02334130"/>
</dbReference>
<dbReference type="Proteomes" id="UP000019116">
    <property type="component" value="Chromosome 4B"/>
</dbReference>
<dbReference type="Gramene" id="TraesPARA_EIv1.0_1387780.1">
    <property type="protein sequence ID" value="TraesPARA_EIv1.0_1387780.1.CDS1"/>
    <property type="gene ID" value="TraesPARA_EIv1.0_1387780"/>
</dbReference>
<keyword evidence="3" id="KW-1185">Reference proteome</keyword>
<evidence type="ECO:0000313" key="3">
    <source>
        <dbReference type="Proteomes" id="UP000019116"/>
    </source>
</evidence>